<evidence type="ECO:0000313" key="3">
    <source>
        <dbReference type="Proteomes" id="UP000018144"/>
    </source>
</evidence>
<reference evidence="2 3" key="1">
    <citation type="journal article" date="2013" name="PLoS Genet.">
        <title>The genome and development-dependent transcriptomes of Pyronema confluens: a window into fungal evolution.</title>
        <authorList>
            <person name="Traeger S."/>
            <person name="Altegoer F."/>
            <person name="Freitag M."/>
            <person name="Gabaldon T."/>
            <person name="Kempken F."/>
            <person name="Kumar A."/>
            <person name="Marcet-Houben M."/>
            <person name="Poggeler S."/>
            <person name="Stajich J.E."/>
            <person name="Nowrousian M."/>
        </authorList>
    </citation>
    <scope>NUCLEOTIDE SEQUENCE [LARGE SCALE GENOMIC DNA]</scope>
    <source>
        <strain evidence="3">CBS 100304</strain>
        <tissue evidence="2">Vegetative mycelium</tissue>
    </source>
</reference>
<keyword evidence="1" id="KW-0812">Transmembrane</keyword>
<accession>U4KUQ4</accession>
<dbReference type="Proteomes" id="UP000018144">
    <property type="component" value="Unassembled WGS sequence"/>
</dbReference>
<keyword evidence="1" id="KW-1133">Transmembrane helix</keyword>
<organism evidence="2 3">
    <name type="scientific">Pyronema omphalodes (strain CBS 100304)</name>
    <name type="common">Pyronema confluens</name>
    <dbReference type="NCBI Taxonomy" id="1076935"/>
    <lineage>
        <taxon>Eukaryota</taxon>
        <taxon>Fungi</taxon>
        <taxon>Dikarya</taxon>
        <taxon>Ascomycota</taxon>
        <taxon>Pezizomycotina</taxon>
        <taxon>Pezizomycetes</taxon>
        <taxon>Pezizales</taxon>
        <taxon>Pyronemataceae</taxon>
        <taxon>Pyronema</taxon>
    </lineage>
</organism>
<dbReference type="EMBL" id="HF935206">
    <property type="protein sequence ID" value="CCX04491.1"/>
    <property type="molecule type" value="Genomic_DNA"/>
</dbReference>
<keyword evidence="1" id="KW-0472">Membrane</keyword>
<name>U4KUQ4_PYROM</name>
<proteinExistence type="predicted"/>
<sequence>MVYNDTKTSEVDLKKQHLKAKVQCPTPVNVPSSTTKRDYGPDRGLPFDSAFWKFMFTFLLSMFTVVWVANRLLDPPADWSLRSPREPPRFTSFAVYPYHLLPGEIDRFVCGNTLTCVWTKAADEHPVKMSSYYTSTNNETFESEVECNYYVNGVWNGRFWSGSVSHYKHLATGGW</sequence>
<evidence type="ECO:0000313" key="2">
    <source>
        <dbReference type="EMBL" id="CCX04491.1"/>
    </source>
</evidence>
<dbReference type="AlphaFoldDB" id="U4KUQ4"/>
<protein>
    <submittedName>
        <fullName evidence="2">Uncharacterized protein</fullName>
    </submittedName>
</protein>
<feature type="transmembrane region" description="Helical" evidence="1">
    <location>
        <begin position="50"/>
        <end position="73"/>
    </location>
</feature>
<gene>
    <name evidence="2" type="ORF">PCON_02461</name>
</gene>
<keyword evidence="3" id="KW-1185">Reference proteome</keyword>
<evidence type="ECO:0000256" key="1">
    <source>
        <dbReference type="SAM" id="Phobius"/>
    </source>
</evidence>